<name>A0ABR1Q4P7_9PEZI</name>
<proteinExistence type="predicted"/>
<dbReference type="EMBL" id="JAQQWE010000007">
    <property type="protein sequence ID" value="KAK7946981.1"/>
    <property type="molecule type" value="Genomic_DNA"/>
</dbReference>
<dbReference type="Proteomes" id="UP001391051">
    <property type="component" value="Unassembled WGS sequence"/>
</dbReference>
<organism evidence="3 4">
    <name type="scientific">Apiospora aurea</name>
    <dbReference type="NCBI Taxonomy" id="335848"/>
    <lineage>
        <taxon>Eukaryota</taxon>
        <taxon>Fungi</taxon>
        <taxon>Dikarya</taxon>
        <taxon>Ascomycota</taxon>
        <taxon>Pezizomycotina</taxon>
        <taxon>Sordariomycetes</taxon>
        <taxon>Xylariomycetidae</taxon>
        <taxon>Amphisphaeriales</taxon>
        <taxon>Apiosporaceae</taxon>
        <taxon>Apiospora</taxon>
    </lineage>
</organism>
<keyword evidence="2" id="KW-0732">Signal</keyword>
<feature type="region of interest" description="Disordered" evidence="1">
    <location>
        <begin position="168"/>
        <end position="187"/>
    </location>
</feature>
<evidence type="ECO:0000256" key="2">
    <source>
        <dbReference type="SAM" id="SignalP"/>
    </source>
</evidence>
<comment type="caution">
    <text evidence="3">The sequence shown here is derived from an EMBL/GenBank/DDBJ whole genome shotgun (WGS) entry which is preliminary data.</text>
</comment>
<keyword evidence="4" id="KW-1185">Reference proteome</keyword>
<sequence length="227" mass="24502">MKQTIIAVVWSFAALAAASCCRSNQCLRVIIADTFPGRNGVQDCSAYLAVTVTPTTQTVYEYVGATVQYETTQVETQALTVTETATAATESLFFTTVTVPTTAATATDLITAFSTVTATETATAASTFYITIVLKKRVDAVSSPAIPDYATAACTLCLAEAPTQLPGRLSLDSNHQEARARTEISKGSRMSRASCNYSRWMLKAMPSLHRRWNRLHSKDENPVGTTH</sequence>
<dbReference type="PROSITE" id="PS51257">
    <property type="entry name" value="PROKAR_LIPOPROTEIN"/>
    <property type="match status" value="1"/>
</dbReference>
<dbReference type="RefSeq" id="XP_066697015.1">
    <property type="nucleotide sequence ID" value="XM_066847524.1"/>
</dbReference>
<dbReference type="GeneID" id="92080586"/>
<evidence type="ECO:0000256" key="1">
    <source>
        <dbReference type="SAM" id="MobiDB-lite"/>
    </source>
</evidence>
<evidence type="ECO:0000313" key="4">
    <source>
        <dbReference type="Proteomes" id="UP001391051"/>
    </source>
</evidence>
<feature type="chain" id="PRO_5047403591" evidence="2">
    <location>
        <begin position="19"/>
        <end position="227"/>
    </location>
</feature>
<protein>
    <submittedName>
        <fullName evidence="3">Uncharacterized protein</fullName>
    </submittedName>
</protein>
<gene>
    <name evidence="3" type="ORF">PG986_011302</name>
</gene>
<evidence type="ECO:0000313" key="3">
    <source>
        <dbReference type="EMBL" id="KAK7946981.1"/>
    </source>
</evidence>
<reference evidence="3 4" key="1">
    <citation type="submission" date="2023-01" db="EMBL/GenBank/DDBJ databases">
        <title>Analysis of 21 Apiospora genomes using comparative genomics revels a genus with tremendous synthesis potential of carbohydrate active enzymes and secondary metabolites.</title>
        <authorList>
            <person name="Sorensen T."/>
        </authorList>
    </citation>
    <scope>NUCLEOTIDE SEQUENCE [LARGE SCALE GENOMIC DNA]</scope>
    <source>
        <strain evidence="3 4">CBS 24483</strain>
    </source>
</reference>
<feature type="compositionally biased region" description="Basic and acidic residues" evidence="1">
    <location>
        <begin position="174"/>
        <end position="186"/>
    </location>
</feature>
<feature type="signal peptide" evidence="2">
    <location>
        <begin position="1"/>
        <end position="18"/>
    </location>
</feature>
<accession>A0ABR1Q4P7</accession>